<gene>
    <name evidence="11" type="ORF">QSP1433_LOCUS9097</name>
</gene>
<dbReference type="Gene3D" id="3.40.50.360">
    <property type="match status" value="1"/>
</dbReference>
<evidence type="ECO:0000256" key="4">
    <source>
        <dbReference type="ARBA" id="ARBA00022643"/>
    </source>
</evidence>
<dbReference type="InterPro" id="IPR003097">
    <property type="entry name" value="CysJ-like_FAD-binding"/>
</dbReference>
<evidence type="ECO:0000259" key="10">
    <source>
        <dbReference type="PROSITE" id="PS51384"/>
    </source>
</evidence>
<organism evidence="11">
    <name type="scientific">Mucochytrium quahogii</name>
    <dbReference type="NCBI Taxonomy" id="96639"/>
    <lineage>
        <taxon>Eukaryota</taxon>
        <taxon>Sar</taxon>
        <taxon>Stramenopiles</taxon>
        <taxon>Bigyra</taxon>
        <taxon>Labyrinthulomycetes</taxon>
        <taxon>Thraustochytrida</taxon>
        <taxon>Thraustochytriidae</taxon>
        <taxon>Mucochytrium</taxon>
    </lineage>
</organism>
<keyword evidence="7" id="KW-0560">Oxidoreductase</keyword>
<accession>A0A7S2S0W8</accession>
<evidence type="ECO:0000256" key="1">
    <source>
        <dbReference type="ARBA" id="ARBA00001917"/>
    </source>
</evidence>
<dbReference type="EC" id="1.6.2.4" evidence="8"/>
<dbReference type="Gene3D" id="2.40.30.10">
    <property type="entry name" value="Translation factors"/>
    <property type="match status" value="1"/>
</dbReference>
<sequence length="659" mass="74613">MLSVTDLGPPLLALVGVAMIVLKMSKRQEKEQAYEAVEETPEEDVQDDRIRCPCFFGSQTGTAEGFARDMADELSKKGFNAQAVDLEEVDYDDFQTLEFAMFFMATYGEGDPCDNSIEFINFLKKSSDDEGPSDDFASNLKFTVFGLGNTQYEHYNEMGHLVQKRMKAVGGTEIYELGLGDDDKDLEEDFENWREGALDTFVKEAFGMTSERKDSFCGDDEVSEDYKAVFVPKPEDPDVFRMEGRIDISDQVASKKAEDPHKVDLSSRHFYQGAKSAVLVNYELRQDTKPGSTVHVEFDLRGTGLTYKTADNLTVCPENDADQVEEALRYLRVDGKQWFRMESTKKPLFPTPCTIQAAFAYFTDLNGAPTRSLLTKLAPFVSMSEHKKRLLFLGSKEGKDDFHKYISERMLSIVDLFETFPSFKLTEDNLGAFFQVMPRLKGRDFTIASSSHRQPNEVALTVGVIKEERRGAPEGRVLRGVCSNYLQMLHPNTTALVFVKDSTFKLPDNPKTPIIMIGPGTGIAPMRAFIQERIHQRETLGLETGDSILFFGCRREDEDFLYKEELLEAVASGALTKLHTAFSRQQAEKVYVQNVMLREKEELWRLIHEEGAYIYVCGATKMGRDVNSALCEIVKADNPQEYVKDLHTQGRYIQELWSS</sequence>
<dbReference type="PRINTS" id="PR00369">
    <property type="entry name" value="FLAVODOXIN"/>
</dbReference>
<dbReference type="PANTHER" id="PTHR19384:SF17">
    <property type="entry name" value="NADPH--CYTOCHROME P450 REDUCTASE"/>
    <property type="match status" value="1"/>
</dbReference>
<dbReference type="Pfam" id="PF00258">
    <property type="entry name" value="Flavodoxin_1"/>
    <property type="match status" value="1"/>
</dbReference>
<dbReference type="PANTHER" id="PTHR19384">
    <property type="entry name" value="NITRIC OXIDE SYNTHASE-RELATED"/>
    <property type="match status" value="1"/>
</dbReference>
<comment type="cofactor">
    <cofactor evidence="2">
        <name>FAD</name>
        <dbReference type="ChEBI" id="CHEBI:57692"/>
    </cofactor>
</comment>
<dbReference type="PROSITE" id="PS50902">
    <property type="entry name" value="FLAVODOXIN_LIKE"/>
    <property type="match status" value="1"/>
</dbReference>
<evidence type="ECO:0000256" key="3">
    <source>
        <dbReference type="ARBA" id="ARBA00022630"/>
    </source>
</evidence>
<keyword evidence="6" id="KW-0521">NADP</keyword>
<keyword evidence="5" id="KW-0274">FAD</keyword>
<dbReference type="GO" id="GO:0010181">
    <property type="term" value="F:FMN binding"/>
    <property type="evidence" value="ECO:0007669"/>
    <property type="project" value="InterPro"/>
</dbReference>
<dbReference type="Pfam" id="PF00175">
    <property type="entry name" value="NAD_binding_1"/>
    <property type="match status" value="1"/>
</dbReference>
<reference evidence="11" key="1">
    <citation type="submission" date="2021-01" db="EMBL/GenBank/DDBJ databases">
        <authorList>
            <person name="Corre E."/>
            <person name="Pelletier E."/>
            <person name="Niang G."/>
            <person name="Scheremetjew M."/>
            <person name="Finn R."/>
            <person name="Kale V."/>
            <person name="Holt S."/>
            <person name="Cochrane G."/>
            <person name="Meng A."/>
            <person name="Brown T."/>
            <person name="Cohen L."/>
        </authorList>
    </citation>
    <scope>NUCLEOTIDE SEQUENCE</scope>
    <source>
        <strain evidence="11">NY070348D</strain>
    </source>
</reference>
<dbReference type="GO" id="GO:0003958">
    <property type="term" value="F:NADPH-hemoprotein reductase activity"/>
    <property type="evidence" value="ECO:0007669"/>
    <property type="project" value="UniProtKB-EC"/>
</dbReference>
<name>A0A7S2S0W8_9STRA</name>
<dbReference type="GO" id="GO:0050660">
    <property type="term" value="F:flavin adenine dinucleotide binding"/>
    <property type="evidence" value="ECO:0007669"/>
    <property type="project" value="TreeGrafter"/>
</dbReference>
<dbReference type="GO" id="GO:0005829">
    <property type="term" value="C:cytosol"/>
    <property type="evidence" value="ECO:0007669"/>
    <property type="project" value="TreeGrafter"/>
</dbReference>
<dbReference type="FunFam" id="3.40.50.80:FF:000001">
    <property type="entry name" value="NADPH--cytochrome P450 reductase 1"/>
    <property type="match status" value="1"/>
</dbReference>
<dbReference type="InterPro" id="IPR008254">
    <property type="entry name" value="Flavodoxin/NO_synth"/>
</dbReference>
<keyword evidence="4" id="KW-0288">FMN</keyword>
<dbReference type="AlphaFoldDB" id="A0A7S2S0W8"/>
<dbReference type="Gene3D" id="3.40.50.80">
    <property type="entry name" value="Nucleotide-binding domain of ferredoxin-NADP reductase (FNR) module"/>
    <property type="match status" value="1"/>
</dbReference>
<feature type="domain" description="Flavodoxin-like" evidence="9">
    <location>
        <begin position="52"/>
        <end position="198"/>
    </location>
</feature>
<dbReference type="InterPro" id="IPR023173">
    <property type="entry name" value="NADPH_Cyt_P450_Rdtase_alpha"/>
</dbReference>
<keyword evidence="3" id="KW-0285">Flavoprotein</keyword>
<proteinExistence type="predicted"/>
<evidence type="ECO:0000313" key="11">
    <source>
        <dbReference type="EMBL" id="CAD9686238.1"/>
    </source>
</evidence>
<protein>
    <recommendedName>
        <fullName evidence="8">NADPH--hemoprotein reductase</fullName>
        <ecNumber evidence="8">1.6.2.4</ecNumber>
    </recommendedName>
</protein>
<dbReference type="InterPro" id="IPR001709">
    <property type="entry name" value="Flavoprot_Pyr_Nucl_cyt_Rdtase"/>
</dbReference>
<evidence type="ECO:0000256" key="7">
    <source>
        <dbReference type="ARBA" id="ARBA00023002"/>
    </source>
</evidence>
<dbReference type="Gene3D" id="1.20.990.10">
    <property type="entry name" value="NADPH-cytochrome p450 Reductase, Chain A, domain 3"/>
    <property type="match status" value="1"/>
</dbReference>
<dbReference type="InterPro" id="IPR029039">
    <property type="entry name" value="Flavoprotein-like_sf"/>
</dbReference>
<dbReference type="InterPro" id="IPR039261">
    <property type="entry name" value="FNR_nucleotide-bd"/>
</dbReference>
<dbReference type="InterPro" id="IPR001094">
    <property type="entry name" value="Flavdoxin-like"/>
</dbReference>
<dbReference type="EMBL" id="HBHK01014442">
    <property type="protein sequence ID" value="CAD9686238.1"/>
    <property type="molecule type" value="Transcribed_RNA"/>
</dbReference>
<dbReference type="Pfam" id="PF00667">
    <property type="entry name" value="FAD_binding_1"/>
    <property type="match status" value="1"/>
</dbReference>
<dbReference type="InterPro" id="IPR001433">
    <property type="entry name" value="OxRdtase_FAD/NAD-bd"/>
</dbReference>
<dbReference type="PROSITE" id="PS51384">
    <property type="entry name" value="FAD_FR"/>
    <property type="match status" value="1"/>
</dbReference>
<dbReference type="InterPro" id="IPR017938">
    <property type="entry name" value="Riboflavin_synthase-like_b-brl"/>
</dbReference>
<dbReference type="SUPFAM" id="SSF63380">
    <property type="entry name" value="Riboflavin synthase domain-like"/>
    <property type="match status" value="1"/>
</dbReference>
<evidence type="ECO:0000256" key="6">
    <source>
        <dbReference type="ARBA" id="ARBA00022857"/>
    </source>
</evidence>
<dbReference type="PRINTS" id="PR00371">
    <property type="entry name" value="FPNCR"/>
</dbReference>
<dbReference type="SUPFAM" id="SSF52343">
    <property type="entry name" value="Ferredoxin reductase-like, C-terminal NADP-linked domain"/>
    <property type="match status" value="1"/>
</dbReference>
<comment type="cofactor">
    <cofactor evidence="1">
        <name>FMN</name>
        <dbReference type="ChEBI" id="CHEBI:58210"/>
    </cofactor>
</comment>
<feature type="domain" description="FAD-binding FR-type" evidence="10">
    <location>
        <begin position="271"/>
        <end position="507"/>
    </location>
</feature>
<dbReference type="InterPro" id="IPR017927">
    <property type="entry name" value="FAD-bd_FR_type"/>
</dbReference>
<evidence type="ECO:0000256" key="5">
    <source>
        <dbReference type="ARBA" id="ARBA00022827"/>
    </source>
</evidence>
<dbReference type="SUPFAM" id="SSF52218">
    <property type="entry name" value="Flavoproteins"/>
    <property type="match status" value="1"/>
</dbReference>
<evidence type="ECO:0000256" key="2">
    <source>
        <dbReference type="ARBA" id="ARBA00001974"/>
    </source>
</evidence>
<evidence type="ECO:0000259" key="9">
    <source>
        <dbReference type="PROSITE" id="PS50902"/>
    </source>
</evidence>
<evidence type="ECO:0000256" key="8">
    <source>
        <dbReference type="ARBA" id="ARBA00023797"/>
    </source>
</evidence>